<name>W9W5S2_9EURO</name>
<dbReference type="InterPro" id="IPR052360">
    <property type="entry name" value="Transcr_Regulatory_Proteins"/>
</dbReference>
<keyword evidence="5" id="KW-0804">Transcription</keyword>
<accession>W9W5S2</accession>
<dbReference type="HOGENOM" id="CLU_011409_5_1_1"/>
<dbReference type="EMBL" id="AMGW01000003">
    <property type="protein sequence ID" value="EXJ59861.1"/>
    <property type="molecule type" value="Genomic_DNA"/>
</dbReference>
<dbReference type="STRING" id="1182544.W9W5S2"/>
<dbReference type="SMART" id="SM00066">
    <property type="entry name" value="GAL4"/>
    <property type="match status" value="1"/>
</dbReference>
<gene>
    <name evidence="9" type="ORF">A1O7_04008</name>
</gene>
<proteinExistence type="predicted"/>
<dbReference type="Gene3D" id="4.10.240.10">
    <property type="entry name" value="Zn(2)-C6 fungal-type DNA-binding domain"/>
    <property type="match status" value="1"/>
</dbReference>
<dbReference type="GO" id="GO:0003677">
    <property type="term" value="F:DNA binding"/>
    <property type="evidence" value="ECO:0007669"/>
    <property type="project" value="UniProtKB-KW"/>
</dbReference>
<dbReference type="PROSITE" id="PS00463">
    <property type="entry name" value="ZN2_CY6_FUNGAL_1"/>
    <property type="match status" value="1"/>
</dbReference>
<keyword evidence="3" id="KW-0805">Transcription regulation</keyword>
<dbReference type="RefSeq" id="XP_007756214.1">
    <property type="nucleotide sequence ID" value="XM_007758024.1"/>
</dbReference>
<dbReference type="GO" id="GO:0008270">
    <property type="term" value="F:zinc ion binding"/>
    <property type="evidence" value="ECO:0007669"/>
    <property type="project" value="InterPro"/>
</dbReference>
<keyword evidence="10" id="KW-1185">Reference proteome</keyword>
<dbReference type="Proteomes" id="UP000019473">
    <property type="component" value="Unassembled WGS sequence"/>
</dbReference>
<feature type="domain" description="Zn(2)-C6 fungal-type" evidence="8">
    <location>
        <begin position="25"/>
        <end position="53"/>
    </location>
</feature>
<evidence type="ECO:0000256" key="3">
    <source>
        <dbReference type="ARBA" id="ARBA00023015"/>
    </source>
</evidence>
<dbReference type="PANTHER" id="PTHR36206">
    <property type="entry name" value="ASPERCRYPTIN BIOSYNTHESIS CLUSTER-SPECIFIC TRANSCRIPTION REGULATOR ATNN-RELATED"/>
    <property type="match status" value="1"/>
</dbReference>
<reference evidence="9 10" key="1">
    <citation type="submission" date="2013-03" db="EMBL/GenBank/DDBJ databases">
        <title>The Genome Sequence of Cladophialophora yegresii CBS 114405.</title>
        <authorList>
            <consortium name="The Broad Institute Genomics Platform"/>
            <person name="Cuomo C."/>
            <person name="de Hoog S."/>
            <person name="Gorbushina A."/>
            <person name="Walker B."/>
            <person name="Young S.K."/>
            <person name="Zeng Q."/>
            <person name="Gargeya S."/>
            <person name="Fitzgerald M."/>
            <person name="Haas B."/>
            <person name="Abouelleil A."/>
            <person name="Allen A.W."/>
            <person name="Alvarado L."/>
            <person name="Arachchi H.M."/>
            <person name="Berlin A.M."/>
            <person name="Chapman S.B."/>
            <person name="Gainer-Dewar J."/>
            <person name="Goldberg J."/>
            <person name="Griggs A."/>
            <person name="Gujja S."/>
            <person name="Hansen M."/>
            <person name="Howarth C."/>
            <person name="Imamovic A."/>
            <person name="Ireland A."/>
            <person name="Larimer J."/>
            <person name="McCowan C."/>
            <person name="Murphy C."/>
            <person name="Pearson M."/>
            <person name="Poon T.W."/>
            <person name="Priest M."/>
            <person name="Roberts A."/>
            <person name="Saif S."/>
            <person name="Shea T."/>
            <person name="Sisk P."/>
            <person name="Sykes S."/>
            <person name="Wortman J."/>
            <person name="Nusbaum C."/>
            <person name="Birren B."/>
        </authorList>
    </citation>
    <scope>NUCLEOTIDE SEQUENCE [LARGE SCALE GENOMIC DNA]</scope>
    <source>
        <strain evidence="9 10">CBS 114405</strain>
    </source>
</reference>
<organism evidence="9 10">
    <name type="scientific">Cladophialophora yegresii CBS 114405</name>
    <dbReference type="NCBI Taxonomy" id="1182544"/>
    <lineage>
        <taxon>Eukaryota</taxon>
        <taxon>Fungi</taxon>
        <taxon>Dikarya</taxon>
        <taxon>Ascomycota</taxon>
        <taxon>Pezizomycotina</taxon>
        <taxon>Eurotiomycetes</taxon>
        <taxon>Chaetothyriomycetidae</taxon>
        <taxon>Chaetothyriales</taxon>
        <taxon>Herpotrichiellaceae</taxon>
        <taxon>Cladophialophora</taxon>
    </lineage>
</organism>
<sequence>MGTTIDRNIASSKKARKSTPKVRSGCITCKARRVKCDEQKPECQRCLRANRKCEGYPVGARGQATQQLPLEPTSITAYSIPFKVPGSQADRQLLHYFCSQAAWNLSSCTDPTLWTELILQRANHQPVIRNALVALSSLHKDYLCGELAGAGTDQYETPTPYSAANVKAMAMISRCHRQLRYYLSRPDASPDVALVCSVIFYTFESLLGESQRAIWHLDQGLILLRKCQLDTSFVSNDDSLIPHLSTLLHHLDLQASCFDDRRPPLLTLATDAEIKGHVDIVPDTFLDLTHAEAVLTKIQNWVLHHLVNYVHYRGAAVEELPSESFVERLVLAAQLQKYEAVLDTFAYHRSPILNTECHGEDHRQQRTQRILLLRVNLHTFIYLVKENLPLVTADTYDMAKKVMALLPGYSGRPLPQIVLSSGNTEADLESALASIEALLSQTWPPDSAAPSTESPTRTYTLSTHLIAAIYFLSLKTTNKQILEKATALFSHPRLRHARDGLWDARTAAFLVSNLAGVRQNGNVTEGRNASDILMHIAEQDVGVDIAQLQRIFSLSEKSGLPMMQSKKFTLVLRQGAMVRRHIGQEYSVDTSTSISATAGRDAYDHHSEHQHIADANYTLSTDHLAPMPVPPRRTPGKTGPSRAPGTCGRERQSEDTTDVYPQYITTGIKSGTCLSTLSGVSKPKPTPVITRPLHF</sequence>
<keyword evidence="6" id="KW-0539">Nucleus</keyword>
<protein>
    <recommendedName>
        <fullName evidence="8">Zn(2)-C6 fungal-type domain-containing protein</fullName>
    </recommendedName>
</protein>
<evidence type="ECO:0000256" key="7">
    <source>
        <dbReference type="SAM" id="MobiDB-lite"/>
    </source>
</evidence>
<dbReference type="PANTHER" id="PTHR36206:SF4">
    <property type="entry name" value="HYPOTHETICAL CONSERVED PROTEIN (EUROFUNG)-RELATED"/>
    <property type="match status" value="1"/>
</dbReference>
<evidence type="ECO:0000256" key="6">
    <source>
        <dbReference type="ARBA" id="ARBA00023242"/>
    </source>
</evidence>
<evidence type="ECO:0000313" key="10">
    <source>
        <dbReference type="Proteomes" id="UP000019473"/>
    </source>
</evidence>
<keyword evidence="2" id="KW-0862">Zinc</keyword>
<feature type="region of interest" description="Disordered" evidence="7">
    <location>
        <begin position="621"/>
        <end position="658"/>
    </location>
</feature>
<evidence type="ECO:0000256" key="2">
    <source>
        <dbReference type="ARBA" id="ARBA00022833"/>
    </source>
</evidence>
<dbReference type="AlphaFoldDB" id="W9W5S2"/>
<dbReference type="OrthoDB" id="3598904at2759"/>
<evidence type="ECO:0000256" key="1">
    <source>
        <dbReference type="ARBA" id="ARBA00022723"/>
    </source>
</evidence>
<dbReference type="Pfam" id="PF00172">
    <property type="entry name" value="Zn_clus"/>
    <property type="match status" value="1"/>
</dbReference>
<dbReference type="PROSITE" id="PS50048">
    <property type="entry name" value="ZN2_CY6_FUNGAL_2"/>
    <property type="match status" value="1"/>
</dbReference>
<dbReference type="InterPro" id="IPR036864">
    <property type="entry name" value="Zn2-C6_fun-type_DNA-bd_sf"/>
</dbReference>
<dbReference type="eggNOG" id="ENOG502SND8">
    <property type="taxonomic scope" value="Eukaryota"/>
</dbReference>
<evidence type="ECO:0000256" key="5">
    <source>
        <dbReference type="ARBA" id="ARBA00023163"/>
    </source>
</evidence>
<comment type="caution">
    <text evidence="9">The sequence shown here is derived from an EMBL/GenBank/DDBJ whole genome shotgun (WGS) entry which is preliminary data.</text>
</comment>
<evidence type="ECO:0000256" key="4">
    <source>
        <dbReference type="ARBA" id="ARBA00023125"/>
    </source>
</evidence>
<dbReference type="VEuPathDB" id="FungiDB:A1O7_04008"/>
<dbReference type="GeneID" id="19178599"/>
<keyword evidence="4" id="KW-0238">DNA-binding</keyword>
<evidence type="ECO:0000259" key="8">
    <source>
        <dbReference type="PROSITE" id="PS50048"/>
    </source>
</evidence>
<evidence type="ECO:0000313" key="9">
    <source>
        <dbReference type="EMBL" id="EXJ59861.1"/>
    </source>
</evidence>
<dbReference type="CDD" id="cd00067">
    <property type="entry name" value="GAL4"/>
    <property type="match status" value="1"/>
</dbReference>
<dbReference type="GO" id="GO:0000981">
    <property type="term" value="F:DNA-binding transcription factor activity, RNA polymerase II-specific"/>
    <property type="evidence" value="ECO:0007669"/>
    <property type="project" value="InterPro"/>
</dbReference>
<dbReference type="SUPFAM" id="SSF57701">
    <property type="entry name" value="Zn2/Cys6 DNA-binding domain"/>
    <property type="match status" value="1"/>
</dbReference>
<dbReference type="InterPro" id="IPR001138">
    <property type="entry name" value="Zn2Cys6_DnaBD"/>
</dbReference>
<keyword evidence="1" id="KW-0479">Metal-binding</keyword>
<dbReference type="InterPro" id="IPR021858">
    <property type="entry name" value="Fun_TF"/>
</dbReference>
<dbReference type="Pfam" id="PF11951">
    <property type="entry name" value="Fungal_trans_2"/>
    <property type="match status" value="1"/>
</dbReference>